<reference evidence="2" key="1">
    <citation type="submission" date="2019-09" db="EMBL/GenBank/DDBJ databases">
        <authorList>
            <person name="Yang J."/>
        </authorList>
    </citation>
    <scope>NUCLEOTIDE SEQUENCE</scope>
</reference>
<dbReference type="PANTHER" id="PTHR33116:SF84">
    <property type="entry name" value="RNA-DIRECTED DNA POLYMERASE"/>
    <property type="match status" value="1"/>
</dbReference>
<proteinExistence type="predicted"/>
<organism evidence="2">
    <name type="scientific">Eriobotrya japonica</name>
    <dbReference type="NCBI Taxonomy" id="32224"/>
    <lineage>
        <taxon>Eukaryota</taxon>
        <taxon>Viridiplantae</taxon>
        <taxon>Streptophyta</taxon>
        <taxon>Embryophyta</taxon>
        <taxon>Tracheophyta</taxon>
        <taxon>Spermatophyta</taxon>
        <taxon>Magnoliopsida</taxon>
        <taxon>eudicotyledons</taxon>
        <taxon>Gunneridae</taxon>
        <taxon>Pentapetalae</taxon>
        <taxon>rosids</taxon>
        <taxon>fabids</taxon>
        <taxon>Rosales</taxon>
        <taxon>Rosaceae</taxon>
        <taxon>Amygdaloideae</taxon>
        <taxon>Maleae</taxon>
        <taxon>Eriobotrya</taxon>
    </lineage>
</organism>
<dbReference type="GeneID" id="42439302"/>
<protein>
    <recommendedName>
        <fullName evidence="1">Reverse transcriptase zinc-binding domain-containing protein</fullName>
    </recommendedName>
</protein>
<geneLocation type="mitochondrion" evidence="2"/>
<dbReference type="PANTHER" id="PTHR33116">
    <property type="entry name" value="REVERSE TRANSCRIPTASE ZINC-BINDING DOMAIN-CONTAINING PROTEIN-RELATED-RELATED"/>
    <property type="match status" value="1"/>
</dbReference>
<dbReference type="Pfam" id="PF13966">
    <property type="entry name" value="zf-RVT"/>
    <property type="match status" value="1"/>
</dbReference>
<reference evidence="2" key="2">
    <citation type="submission" date="2019-11" db="EMBL/GenBank/DDBJ databases">
        <title>Complete Mitochondrial Genome of Eriobotrya japonica (Thunb.) Lindl.</title>
        <authorList>
            <person name="Xx X."/>
        </authorList>
    </citation>
    <scope>NUCLEOTIDE SEQUENCE</scope>
</reference>
<dbReference type="AlphaFoldDB" id="A0A5Q3AE32"/>
<evidence type="ECO:0000259" key="1">
    <source>
        <dbReference type="Pfam" id="PF13966"/>
    </source>
</evidence>
<dbReference type="InterPro" id="IPR026960">
    <property type="entry name" value="RVT-Znf"/>
</dbReference>
<gene>
    <name evidence="2" type="primary">ORF354</name>
</gene>
<keyword evidence="2" id="KW-0496">Mitochondrion</keyword>
<dbReference type="RefSeq" id="YP_009711298.1">
    <property type="nucleotide sequence ID" value="NC_045228.1"/>
</dbReference>
<name>A0A5Q3AE32_9ROSA</name>
<accession>A0A5Q3AE32</accession>
<evidence type="ECO:0000313" key="2">
    <source>
        <dbReference type="EMBL" id="QGI24990.1"/>
    </source>
</evidence>
<dbReference type="EMBL" id="MN481990">
    <property type="protein sequence ID" value="QGI24990.1"/>
    <property type="molecule type" value="Genomic_DNA"/>
</dbReference>
<feature type="domain" description="Reverse transcriptase zinc-binding" evidence="1">
    <location>
        <begin position="169"/>
        <end position="254"/>
    </location>
</feature>
<sequence>MLFEGGLGLRSMGLMNKALMARMGWKLVTEPDSLWASILGSKYLNNSSFFNCEANSKSSYTWRSILRGKDILKMGSQWVIWNGQRAKFWLDWWVGEGPLVDVATQQIPPASLNARVCDYIDEDGNLKWSYFVELIPMNLIPHIRAIKPFQEDNCTDSLIWRDSPSGNLSTKSAYALVTGQQRDVEAKKWQAIWKGKPIPKIKYFLWLARQDRLLTNKVRVVRHLTTDGSCKECSHNMEDSLHVLRDCPIAKHLWMQLLPESIHQHFFPKNLEEWIDMNMGCDMESISHHIPWQTIFAQATWSLWTWRKKRIFEQGFSNPTNPMEIILLKAQETDDSLKVESMKPTKTQNFIAWN</sequence>